<evidence type="ECO:0000256" key="3">
    <source>
        <dbReference type="ARBA" id="ARBA00022833"/>
    </source>
</evidence>
<comment type="cofactor">
    <cofactor evidence="1 6">
        <name>Zn(2+)</name>
        <dbReference type="ChEBI" id="CHEBI:29105"/>
    </cofactor>
</comment>
<evidence type="ECO:0000259" key="7">
    <source>
        <dbReference type="SMART" id="SM00829"/>
    </source>
</evidence>
<dbReference type="EMBL" id="QBIY01012603">
    <property type="protein sequence ID" value="RXN22120.1"/>
    <property type="molecule type" value="Genomic_DNA"/>
</dbReference>
<keyword evidence="11" id="KW-1267">Proteomics identification</keyword>
<dbReference type="SMART" id="SM00829">
    <property type="entry name" value="PKS_ER"/>
    <property type="match status" value="1"/>
</dbReference>
<gene>
    <name evidence="9" type="ORF">ROHU_023627</name>
    <name evidence="8" type="ORF">ROHU_032270</name>
</gene>
<feature type="domain" description="Enoyl reductase (ER)" evidence="7">
    <location>
        <begin position="19"/>
        <end position="345"/>
    </location>
</feature>
<keyword evidence="4" id="KW-0560">Oxidoreductase</keyword>
<dbReference type="InterPro" id="IPR020843">
    <property type="entry name" value="ER"/>
</dbReference>
<proteinExistence type="evidence at protein level"/>
<dbReference type="FunFam" id="3.40.50.720:FF:000003">
    <property type="entry name" value="S-(hydroxymethyl)glutathione dehydrogenase"/>
    <property type="match status" value="2"/>
</dbReference>
<comment type="caution">
    <text evidence="8">The sequence shown here is derived from an EMBL/GenBank/DDBJ whole genome shotgun (WGS) entry which is preliminary data.</text>
</comment>
<dbReference type="GO" id="GO:0046294">
    <property type="term" value="P:formaldehyde catabolic process"/>
    <property type="evidence" value="ECO:0007669"/>
    <property type="project" value="TreeGrafter"/>
</dbReference>
<dbReference type="STRING" id="84645.A0A498LGP3"/>
<dbReference type="InterPro" id="IPR013149">
    <property type="entry name" value="ADH-like_C"/>
</dbReference>
<evidence type="ECO:0000313" key="10">
    <source>
        <dbReference type="Proteomes" id="UP000290572"/>
    </source>
</evidence>
<dbReference type="GO" id="GO:0005829">
    <property type="term" value="C:cytosol"/>
    <property type="evidence" value="ECO:0007669"/>
    <property type="project" value="TreeGrafter"/>
</dbReference>
<dbReference type="InterPro" id="IPR002328">
    <property type="entry name" value="ADH_Zn_CS"/>
</dbReference>
<accession>A0A498LGP3</accession>
<evidence type="ECO:0000313" key="9">
    <source>
        <dbReference type="EMBL" id="RXN22120.1"/>
    </source>
</evidence>
<dbReference type="SUPFAM" id="SSF51735">
    <property type="entry name" value="NAD(P)-binding Rossmann-fold domains"/>
    <property type="match status" value="2"/>
</dbReference>
<organism evidence="8 10">
    <name type="scientific">Labeo rohita</name>
    <name type="common">Indian major carp</name>
    <name type="synonym">Cyprinus rohita</name>
    <dbReference type="NCBI Taxonomy" id="84645"/>
    <lineage>
        <taxon>Eukaryota</taxon>
        <taxon>Metazoa</taxon>
        <taxon>Chordata</taxon>
        <taxon>Craniata</taxon>
        <taxon>Vertebrata</taxon>
        <taxon>Euteleostomi</taxon>
        <taxon>Actinopterygii</taxon>
        <taxon>Neopterygii</taxon>
        <taxon>Teleostei</taxon>
        <taxon>Ostariophysi</taxon>
        <taxon>Cypriniformes</taxon>
        <taxon>Cyprinidae</taxon>
        <taxon>Labeoninae</taxon>
        <taxon>Labeonini</taxon>
        <taxon>Labeo</taxon>
    </lineage>
</organism>
<dbReference type="FunFam" id="3.90.180.10:FF:000001">
    <property type="entry name" value="S-(hydroxymethyl)glutathione dehydrogenase"/>
    <property type="match status" value="2"/>
</dbReference>
<dbReference type="Gene3D" id="3.90.180.10">
    <property type="entry name" value="Medium-chain alcohol dehydrogenases, catalytic domain"/>
    <property type="match status" value="2"/>
</dbReference>
<dbReference type="Pfam" id="PF08240">
    <property type="entry name" value="ADH_N"/>
    <property type="match status" value="2"/>
</dbReference>
<dbReference type="Pfam" id="PF00107">
    <property type="entry name" value="ADH_zinc_N"/>
    <property type="match status" value="2"/>
</dbReference>
<dbReference type="SUPFAM" id="SSF50129">
    <property type="entry name" value="GroES-like"/>
    <property type="match status" value="3"/>
</dbReference>
<dbReference type="PROSITE" id="PS00059">
    <property type="entry name" value="ADH_ZINC"/>
    <property type="match status" value="2"/>
</dbReference>
<keyword evidence="10" id="KW-1185">Reference proteome</keyword>
<dbReference type="GO" id="GO:0051903">
    <property type="term" value="F:S-(hydroxymethyl)glutathione dehydrogenase [NAD(P)+] activity"/>
    <property type="evidence" value="ECO:0007669"/>
    <property type="project" value="TreeGrafter"/>
</dbReference>
<dbReference type="InterPro" id="IPR013154">
    <property type="entry name" value="ADH-like_N"/>
</dbReference>
<evidence type="ECO:0000256" key="2">
    <source>
        <dbReference type="ARBA" id="ARBA00022723"/>
    </source>
</evidence>
<dbReference type="Gene3D" id="3.40.50.720">
    <property type="entry name" value="NAD(P)-binding Rossmann-like Domain"/>
    <property type="match status" value="2"/>
</dbReference>
<dbReference type="EMBL" id="QBIY01013347">
    <property type="protein sequence ID" value="RXN07350.1"/>
    <property type="molecule type" value="Genomic_DNA"/>
</dbReference>
<dbReference type="PANTHER" id="PTHR43880">
    <property type="entry name" value="ALCOHOL DEHYDROGENASE"/>
    <property type="match status" value="1"/>
</dbReference>
<dbReference type="InterPro" id="IPR036291">
    <property type="entry name" value="NAD(P)-bd_dom_sf"/>
</dbReference>
<reference evidence="8 10" key="1">
    <citation type="submission" date="2018-03" db="EMBL/GenBank/DDBJ databases">
        <title>Draft genome sequence of Rohu Carp (Labeo rohita).</title>
        <authorList>
            <person name="Das P."/>
            <person name="Kushwaha B."/>
            <person name="Joshi C.G."/>
            <person name="Kumar D."/>
            <person name="Nagpure N.S."/>
            <person name="Sahoo L."/>
            <person name="Das S.P."/>
            <person name="Bit A."/>
            <person name="Patnaik S."/>
            <person name="Meher P.K."/>
            <person name="Jayasankar P."/>
            <person name="Koringa P.G."/>
            <person name="Patel N.V."/>
            <person name="Hinsu A.T."/>
            <person name="Kumar R."/>
            <person name="Pandey M."/>
            <person name="Agarwal S."/>
            <person name="Srivastava S."/>
            <person name="Singh M."/>
            <person name="Iquebal M.A."/>
            <person name="Jaiswal S."/>
            <person name="Angadi U.B."/>
            <person name="Kumar N."/>
            <person name="Raza M."/>
            <person name="Shah T.M."/>
            <person name="Rai A."/>
            <person name="Jena J.K."/>
        </authorList>
    </citation>
    <scope>NUCLEOTIDE SEQUENCE [LARGE SCALE GENOMIC DNA]</scope>
    <source>
        <strain evidence="8">DASCIFA01</strain>
        <tissue evidence="8">Testis</tissue>
    </source>
</reference>
<dbReference type="GO" id="GO:0008270">
    <property type="term" value="F:zinc ion binding"/>
    <property type="evidence" value="ECO:0007669"/>
    <property type="project" value="InterPro"/>
</dbReference>
<evidence type="ECO:0000256" key="1">
    <source>
        <dbReference type="ARBA" id="ARBA00001947"/>
    </source>
</evidence>
<keyword evidence="5" id="KW-0520">NAD</keyword>
<sequence>METEGKVIKCKAAVAWEPGKPLSIEEVEVAPPKPHEVRIKIVASGVCHSDWAYLYDVAKMKPRSFPLILGHEGAGIVESVGPGVRKVSKGDKVIPLFLPQCGQCERCLSPKTNLCTKNWEKTQQGVLADGTSRITCKNQQIYQFIGISTFSEYTVVPEDNVTKIHPDAPLDKVCLLGCGVSTGYGAAVNTAKVESGSTCAVFGLGAVGLAAVMGCKAAGATRIIATDINPDKFEIARTFGATEFVNPRDQSKPIQEVLRELSNGGVDFSIECVGNVGVMRAAVEACSPAGGICVIVGWIEVEELSLAPLDILLGRTLKGTYFGGWKSVEAVPRLVQDYMNGKLLLDEFVTHRLTLDQVIKCKAAVSWEPGKPFSIEEVEVAPPKAHEVRIKIVASGVCHTDWTFLHEVGKNMNPQPFPVVLGHEGAGVVESVGPGVTKMSKGDKVIPLVVPQCGQCERCLNPKTNLCTKNWEKTQQCLLADGTSRITCKNQQIHQFIGISTFSEYTVVPEDNVTKIHPDAPLDKVCLLGCGVSTGYGAAVNTGKVESGSTCAVFGLGAVGLAAVMGCKVSGASRIIAVDLNPDKAEIAKIFGATEFVNPKDHSKPIQEVLRELTNGGVDFSIECVGNVEVMRAAVEACSPAGGVCVMVGWTRKGELTLVSEDILIGRTLKGSYFGGWKSAEAVPKLVQDYMNGKLLLDEFVTHKLSLDQVNQAFELMTTGKSVRTVLKM</sequence>
<evidence type="ECO:0007829" key="11">
    <source>
        <dbReference type="PeptideAtlas" id="A0A498LGP3"/>
    </source>
</evidence>
<name>A0A498LGP3_LABRO</name>
<dbReference type="PANTHER" id="PTHR43880:SF32">
    <property type="entry name" value="S-(HYDROXYMETHYL)GLUTATHIONE DEHYDROGENASE"/>
    <property type="match status" value="1"/>
</dbReference>
<dbReference type="AlphaFoldDB" id="A0A498LGP3"/>
<protein>
    <submittedName>
        <fullName evidence="8">Alcohol dehydrogenase class-3-like isoform X1</fullName>
    </submittedName>
</protein>
<evidence type="ECO:0000313" key="8">
    <source>
        <dbReference type="EMBL" id="RXN07350.1"/>
    </source>
</evidence>
<evidence type="ECO:0000256" key="5">
    <source>
        <dbReference type="ARBA" id="ARBA00023027"/>
    </source>
</evidence>
<dbReference type="InterPro" id="IPR011032">
    <property type="entry name" value="GroES-like_sf"/>
</dbReference>
<dbReference type="Proteomes" id="UP000290572">
    <property type="component" value="Unassembled WGS sequence"/>
</dbReference>
<keyword evidence="3 6" id="KW-0862">Zinc</keyword>
<keyword evidence="2 6" id="KW-0479">Metal-binding</keyword>
<evidence type="ECO:0000256" key="6">
    <source>
        <dbReference type="RuleBase" id="RU361277"/>
    </source>
</evidence>
<comment type="similarity">
    <text evidence="6">Belongs to the zinc-containing alcohol dehydrogenase family.</text>
</comment>
<evidence type="ECO:0000256" key="4">
    <source>
        <dbReference type="ARBA" id="ARBA00023002"/>
    </source>
</evidence>